<evidence type="ECO:0000256" key="6">
    <source>
        <dbReference type="SAM" id="Phobius"/>
    </source>
</evidence>
<dbReference type="OrthoDB" id="846354at2"/>
<evidence type="ECO:0000256" key="4">
    <source>
        <dbReference type="ARBA" id="ARBA00022989"/>
    </source>
</evidence>
<keyword evidence="3 6" id="KW-0812">Transmembrane</keyword>
<feature type="transmembrane region" description="Helical" evidence="6">
    <location>
        <begin position="372"/>
        <end position="390"/>
    </location>
</feature>
<proteinExistence type="predicted"/>
<dbReference type="PANTHER" id="PTHR30250">
    <property type="entry name" value="PST FAMILY PREDICTED COLANIC ACID TRANSPORTER"/>
    <property type="match status" value="1"/>
</dbReference>
<feature type="transmembrane region" description="Helical" evidence="6">
    <location>
        <begin position="265"/>
        <end position="283"/>
    </location>
</feature>
<keyword evidence="8" id="KW-1185">Reference proteome</keyword>
<dbReference type="AlphaFoldDB" id="A0A098LC73"/>
<comment type="caution">
    <text evidence="7">The sequence shown here is derived from an EMBL/GenBank/DDBJ whole genome shotgun (WGS) entry which is preliminary data.</text>
</comment>
<name>A0A098LC73_9BACT</name>
<evidence type="ECO:0000256" key="5">
    <source>
        <dbReference type="ARBA" id="ARBA00023136"/>
    </source>
</evidence>
<dbReference type="STRING" id="153721.MYP_1275"/>
<keyword evidence="5 6" id="KW-0472">Membrane</keyword>
<dbReference type="PANTHER" id="PTHR30250:SF11">
    <property type="entry name" value="O-ANTIGEN TRANSPORTER-RELATED"/>
    <property type="match status" value="1"/>
</dbReference>
<evidence type="ECO:0000313" key="8">
    <source>
        <dbReference type="Proteomes" id="UP000030185"/>
    </source>
</evidence>
<keyword evidence="4 6" id="KW-1133">Transmembrane helix</keyword>
<feature type="transmembrane region" description="Helical" evidence="6">
    <location>
        <begin position="304"/>
        <end position="322"/>
    </location>
</feature>
<comment type="subcellular location">
    <subcellularLocation>
        <location evidence="1">Cell membrane</location>
        <topology evidence="1">Multi-pass membrane protein</topology>
    </subcellularLocation>
</comment>
<accession>A0A098LC73</accession>
<feature type="transmembrane region" description="Helical" evidence="6">
    <location>
        <begin position="101"/>
        <end position="119"/>
    </location>
</feature>
<dbReference type="RefSeq" id="WP_045459979.1">
    <property type="nucleotide sequence ID" value="NZ_BBLT01000002.1"/>
</dbReference>
<feature type="transmembrane region" description="Helical" evidence="6">
    <location>
        <begin position="126"/>
        <end position="143"/>
    </location>
</feature>
<dbReference type="InterPro" id="IPR050833">
    <property type="entry name" value="Poly_Biosynth_Transport"/>
</dbReference>
<feature type="transmembrane region" description="Helical" evidence="6">
    <location>
        <begin position="21"/>
        <end position="40"/>
    </location>
</feature>
<feature type="transmembrane region" description="Helical" evidence="6">
    <location>
        <begin position="232"/>
        <end position="253"/>
    </location>
</feature>
<organism evidence="7 8">
    <name type="scientific">Sporocytophaga myxococcoides</name>
    <dbReference type="NCBI Taxonomy" id="153721"/>
    <lineage>
        <taxon>Bacteria</taxon>
        <taxon>Pseudomonadati</taxon>
        <taxon>Bacteroidota</taxon>
        <taxon>Cytophagia</taxon>
        <taxon>Cytophagales</taxon>
        <taxon>Cytophagaceae</taxon>
        <taxon>Sporocytophaga</taxon>
    </lineage>
</organism>
<gene>
    <name evidence="7" type="ORF">MYP_1275</name>
</gene>
<feature type="transmembrane region" description="Helical" evidence="6">
    <location>
        <begin position="396"/>
        <end position="419"/>
    </location>
</feature>
<dbReference type="EMBL" id="BBLT01000002">
    <property type="protein sequence ID" value="GAL84047.1"/>
    <property type="molecule type" value="Genomic_DNA"/>
</dbReference>
<feature type="transmembrane region" description="Helical" evidence="6">
    <location>
        <begin position="342"/>
        <end position="360"/>
    </location>
</feature>
<protein>
    <submittedName>
        <fullName evidence="7">Polysaccharide biosynthesis protein</fullName>
    </submittedName>
</protein>
<dbReference type="Proteomes" id="UP000030185">
    <property type="component" value="Unassembled WGS sequence"/>
</dbReference>
<evidence type="ECO:0000256" key="1">
    <source>
        <dbReference type="ARBA" id="ARBA00004651"/>
    </source>
</evidence>
<reference evidence="7 8" key="1">
    <citation type="submission" date="2014-09" db="EMBL/GenBank/DDBJ databases">
        <title>Sporocytophaga myxococcoides PG-01 genome sequencing.</title>
        <authorList>
            <person name="Liu L."/>
            <person name="Gao P.J."/>
            <person name="Chen G.J."/>
            <person name="Wang L.S."/>
        </authorList>
    </citation>
    <scope>NUCLEOTIDE SEQUENCE [LARGE SCALE GENOMIC DNA]</scope>
    <source>
        <strain evidence="7 8">PG-01</strain>
    </source>
</reference>
<sequence length="424" mass="47468">MSEISFNKKNVLSFSKLLGETFLVQSLIQFTGMLIGFYIVRKLSVQEYALYTVANNMLAMLSVLSDCGISTSTYALGGKVWADKGKLGKVMSTAMIFRNKFALMALLIGVPITFFLLLGQKTSWETVVLIIITFIPAFKAQLTDNLYVVVPRLHQDIRLLQGYQLFVAAFRLLLGGISLFFFPLAWIALLANGIPQIIGNFRLRKIVDLRATITNEEDPETKKEIVRIVKRTLPGSLYFAFSGQITLFILAYMGKSNSVAEWGALGRYSAIFALISSVFAMVIMPRYARLENDRKKVFSTAHKILALQLVLCFLVLAGGYLLSDILLDLLGKDYQNLGTELLVTLSCGVAGVVTGTMLAFSIRRGWVVHPGINIFFNVFPVILFASLFTFNSLLNVLLYNLCVQVFVVISHYLVFLFHWNKYTN</sequence>
<dbReference type="GO" id="GO:0005886">
    <property type="term" value="C:plasma membrane"/>
    <property type="evidence" value="ECO:0007669"/>
    <property type="project" value="UniProtKB-SubCell"/>
</dbReference>
<evidence type="ECO:0000256" key="3">
    <source>
        <dbReference type="ARBA" id="ARBA00022692"/>
    </source>
</evidence>
<feature type="transmembrane region" description="Helical" evidence="6">
    <location>
        <begin position="163"/>
        <end position="194"/>
    </location>
</feature>
<evidence type="ECO:0000313" key="7">
    <source>
        <dbReference type="EMBL" id="GAL84047.1"/>
    </source>
</evidence>
<dbReference type="eggNOG" id="COG2244">
    <property type="taxonomic scope" value="Bacteria"/>
</dbReference>
<keyword evidence="2" id="KW-1003">Cell membrane</keyword>
<evidence type="ECO:0000256" key="2">
    <source>
        <dbReference type="ARBA" id="ARBA00022475"/>
    </source>
</evidence>